<feature type="domain" description="Solute-binding protein family 5" evidence="4">
    <location>
        <begin position="63"/>
        <end position="316"/>
    </location>
</feature>
<dbReference type="InterPro" id="IPR023765">
    <property type="entry name" value="SBP_5_CS"/>
</dbReference>
<dbReference type="Proteomes" id="UP000033774">
    <property type="component" value="Unassembled WGS sequence"/>
</dbReference>
<dbReference type="PANTHER" id="PTHR30290">
    <property type="entry name" value="PERIPLASMIC BINDING COMPONENT OF ABC TRANSPORTER"/>
    <property type="match status" value="1"/>
</dbReference>
<dbReference type="Gene3D" id="3.10.105.10">
    <property type="entry name" value="Dipeptide-binding Protein, Domain 3"/>
    <property type="match status" value="1"/>
</dbReference>
<organism evidence="5 6">
    <name type="scientific">Elstera litoralis</name>
    <dbReference type="NCBI Taxonomy" id="552518"/>
    <lineage>
        <taxon>Bacteria</taxon>
        <taxon>Pseudomonadati</taxon>
        <taxon>Pseudomonadota</taxon>
        <taxon>Alphaproteobacteria</taxon>
        <taxon>Rhodospirillales</taxon>
        <taxon>Rhodospirillaceae</taxon>
        <taxon>Elstera</taxon>
    </lineage>
</organism>
<evidence type="ECO:0000256" key="3">
    <source>
        <dbReference type="ARBA" id="ARBA00022729"/>
    </source>
</evidence>
<keyword evidence="3" id="KW-0732">Signal</keyword>
<dbReference type="GO" id="GO:0042938">
    <property type="term" value="P:dipeptide transport"/>
    <property type="evidence" value="ECO:0007669"/>
    <property type="project" value="TreeGrafter"/>
</dbReference>
<accession>A0A0F3IVC5</accession>
<dbReference type="Pfam" id="PF00496">
    <property type="entry name" value="SBP_bac_5"/>
    <property type="match status" value="1"/>
</dbReference>
<sequence>MHRFRWRRRFLAGTVQAKTLIFCSEGSPENFSPARSTSGTTSTAAAATVYNRLIDFERGSTNIINSLAEKYEVSADGKVYTFTLRKGVKFQTTSFFKPTRTLTADDVLFSIERQWKKDHPYNPVGGGKYQYFDDLGMSAELEKVEKLDDLTVRLTIKDPLSPFITNLAMAFMSVYSKEYADQLQKQGKMDDIDLKPVGTGPFTYVDYVKDSTIRFKAHPDYFEGKQAIDDLIFAITPDSAQRVNKLKAGECHVAAYPNPADVEALKKDANLKVLQQAGLNVGYISFNTEKAPFGDKRVRQALNLAVNKKTILDAIY</sequence>
<dbReference type="Gene3D" id="3.40.190.10">
    <property type="entry name" value="Periplasmic binding protein-like II"/>
    <property type="match status" value="1"/>
</dbReference>
<comment type="subcellular location">
    <subcellularLocation>
        <location evidence="1">Periplasm</location>
    </subcellularLocation>
</comment>
<dbReference type="SUPFAM" id="SSF53850">
    <property type="entry name" value="Periplasmic binding protein-like II"/>
    <property type="match status" value="1"/>
</dbReference>
<proteinExistence type="inferred from homology"/>
<evidence type="ECO:0000313" key="6">
    <source>
        <dbReference type="Proteomes" id="UP000033774"/>
    </source>
</evidence>
<comment type="similarity">
    <text evidence="2">Belongs to the bacterial solute-binding protein 5 family.</text>
</comment>
<dbReference type="AlphaFoldDB" id="A0A0F3IVC5"/>
<evidence type="ECO:0000259" key="4">
    <source>
        <dbReference type="Pfam" id="PF00496"/>
    </source>
</evidence>
<keyword evidence="6" id="KW-1185">Reference proteome</keyword>
<dbReference type="GO" id="GO:0030288">
    <property type="term" value="C:outer membrane-bounded periplasmic space"/>
    <property type="evidence" value="ECO:0007669"/>
    <property type="project" value="TreeGrafter"/>
</dbReference>
<evidence type="ECO:0000256" key="1">
    <source>
        <dbReference type="ARBA" id="ARBA00004418"/>
    </source>
</evidence>
<dbReference type="PATRIC" id="fig|552518.3.peg.1617"/>
<dbReference type="GO" id="GO:1904680">
    <property type="term" value="F:peptide transmembrane transporter activity"/>
    <property type="evidence" value="ECO:0007669"/>
    <property type="project" value="TreeGrafter"/>
</dbReference>
<gene>
    <name evidence="5" type="ORF">VZ95_10810</name>
</gene>
<dbReference type="FunFam" id="3.40.190.10:FF:000036">
    <property type="entry name" value="Dipeptide ABC transporter, substrate-binding protein"/>
    <property type="match status" value="1"/>
</dbReference>
<dbReference type="InterPro" id="IPR039424">
    <property type="entry name" value="SBP_5"/>
</dbReference>
<comment type="caution">
    <text evidence="5">The sequence shown here is derived from an EMBL/GenBank/DDBJ whole genome shotgun (WGS) entry which is preliminary data.</text>
</comment>
<dbReference type="EMBL" id="LAJY01000260">
    <property type="protein sequence ID" value="KJV09544.1"/>
    <property type="molecule type" value="Genomic_DNA"/>
</dbReference>
<dbReference type="Gene3D" id="3.90.76.10">
    <property type="entry name" value="Dipeptide-binding Protein, Domain 1"/>
    <property type="match status" value="1"/>
</dbReference>
<name>A0A0F3IVC5_9PROT</name>
<dbReference type="PROSITE" id="PS01040">
    <property type="entry name" value="SBP_BACTERIAL_5"/>
    <property type="match status" value="1"/>
</dbReference>
<feature type="non-terminal residue" evidence="5">
    <location>
        <position position="316"/>
    </location>
</feature>
<evidence type="ECO:0000313" key="5">
    <source>
        <dbReference type="EMBL" id="KJV09544.1"/>
    </source>
</evidence>
<protein>
    <submittedName>
        <fullName evidence="5">Peptide ABC transporter substrate-binding protein</fullName>
    </submittedName>
</protein>
<dbReference type="InterPro" id="IPR000914">
    <property type="entry name" value="SBP_5_dom"/>
</dbReference>
<reference evidence="5 6" key="1">
    <citation type="submission" date="2015-03" db="EMBL/GenBank/DDBJ databases">
        <title>Draft genome sequence of Elstera litoralis.</title>
        <authorList>
            <person name="Rahalkar M.C."/>
            <person name="Dhakephalkar P.K."/>
            <person name="Pore S.D."/>
            <person name="Arora P."/>
            <person name="Kapse N.G."/>
            <person name="Pandit P.S."/>
        </authorList>
    </citation>
    <scope>NUCLEOTIDE SEQUENCE [LARGE SCALE GENOMIC DNA]</scope>
    <source>
        <strain evidence="5 6">Dia-1</strain>
    </source>
</reference>
<evidence type="ECO:0000256" key="2">
    <source>
        <dbReference type="ARBA" id="ARBA00005695"/>
    </source>
</evidence>
<dbReference type="PANTHER" id="PTHR30290:SF38">
    <property type="entry name" value="D,D-DIPEPTIDE-BINDING PERIPLASMIC PROTEIN DDPA-RELATED"/>
    <property type="match status" value="1"/>
</dbReference>